<dbReference type="Pfam" id="PF06875">
    <property type="entry name" value="PRF"/>
    <property type="match status" value="1"/>
</dbReference>
<organism evidence="6 7">
    <name type="scientific">Leptobrachium leishanense</name>
    <name type="common">Leishan spiny toad</name>
    <dbReference type="NCBI Taxonomy" id="445787"/>
    <lineage>
        <taxon>Eukaryota</taxon>
        <taxon>Metazoa</taxon>
        <taxon>Chordata</taxon>
        <taxon>Craniata</taxon>
        <taxon>Vertebrata</taxon>
        <taxon>Euteleostomi</taxon>
        <taxon>Amphibia</taxon>
        <taxon>Batrachia</taxon>
        <taxon>Anura</taxon>
        <taxon>Pelobatoidea</taxon>
        <taxon>Megophryidae</taxon>
        <taxon>Leptobrachium</taxon>
    </lineage>
</organism>
<evidence type="ECO:0000256" key="5">
    <source>
        <dbReference type="SAM" id="Phobius"/>
    </source>
</evidence>
<comment type="similarity">
    <text evidence="2">Belongs to the IL-6 superfamily.</text>
</comment>
<feature type="transmembrane region" description="Helical" evidence="5">
    <location>
        <begin position="72"/>
        <end position="94"/>
    </location>
</feature>
<dbReference type="Ensembl" id="ENSLLET00000043618.1">
    <property type="protein sequence ID" value="ENSLLEP00000041938.1"/>
    <property type="gene ID" value="ENSLLEG00000026668.1"/>
</dbReference>
<keyword evidence="3" id="KW-0202">Cytokine</keyword>
<dbReference type="SUPFAM" id="SSF47266">
    <property type="entry name" value="4-helical cytokines"/>
    <property type="match status" value="1"/>
</dbReference>
<evidence type="ECO:0000256" key="4">
    <source>
        <dbReference type="ARBA" id="ARBA00022525"/>
    </source>
</evidence>
<reference evidence="6" key="1">
    <citation type="submission" date="2025-08" db="UniProtKB">
        <authorList>
            <consortium name="Ensembl"/>
        </authorList>
    </citation>
    <scope>IDENTIFICATION</scope>
</reference>
<evidence type="ECO:0000256" key="1">
    <source>
        <dbReference type="ARBA" id="ARBA00004613"/>
    </source>
</evidence>
<keyword evidence="5" id="KW-0472">Membrane</keyword>
<evidence type="ECO:0000256" key="3">
    <source>
        <dbReference type="ARBA" id="ARBA00022514"/>
    </source>
</evidence>
<name>A0A8C5QV00_9ANUR</name>
<dbReference type="OrthoDB" id="9938401at2759"/>
<sequence length="175" mass="19697">SRSIAARKFLDLPWRTRSFDLLLHFLPTNGLSSPSQMTFQGSPLSDPDYSAKPHVEGLPAPMDLNASLWKRISLSLAAFALLATWFDCVFLWQVDLTARAKDMHARLENCRQQCKALCTSLASILEQKEPTYPPKPEVSKVFTKKIAGYAVCLHYVSWLKQTERDLAILISETAV</sequence>
<accession>A0A8C5QV00</accession>
<dbReference type="Proteomes" id="UP000694569">
    <property type="component" value="Unplaced"/>
</dbReference>
<dbReference type="InterPro" id="IPR010681">
    <property type="entry name" value="PRF/CT"/>
</dbReference>
<dbReference type="AlphaFoldDB" id="A0A8C5QV00"/>
<dbReference type="InterPro" id="IPR009079">
    <property type="entry name" value="4_helix_cytokine-like_core"/>
</dbReference>
<evidence type="ECO:0000313" key="6">
    <source>
        <dbReference type="Ensembl" id="ENSLLEP00000041938.1"/>
    </source>
</evidence>
<reference evidence="6" key="2">
    <citation type="submission" date="2025-09" db="UniProtKB">
        <authorList>
            <consortium name="Ensembl"/>
        </authorList>
    </citation>
    <scope>IDENTIFICATION</scope>
</reference>
<dbReference type="Gene3D" id="1.20.1250.10">
    <property type="match status" value="1"/>
</dbReference>
<protein>
    <submittedName>
        <fullName evidence="6">Uncharacterized protein</fullName>
    </submittedName>
</protein>
<dbReference type="GO" id="GO:0005615">
    <property type="term" value="C:extracellular space"/>
    <property type="evidence" value="ECO:0007669"/>
    <property type="project" value="UniProtKB-KW"/>
</dbReference>
<evidence type="ECO:0000313" key="7">
    <source>
        <dbReference type="Proteomes" id="UP000694569"/>
    </source>
</evidence>
<keyword evidence="4" id="KW-0964">Secreted</keyword>
<keyword evidence="5" id="KW-0812">Transmembrane</keyword>
<proteinExistence type="inferred from homology"/>
<keyword evidence="5" id="KW-1133">Transmembrane helix</keyword>
<keyword evidence="7" id="KW-1185">Reference proteome</keyword>
<evidence type="ECO:0000256" key="2">
    <source>
        <dbReference type="ARBA" id="ARBA00007432"/>
    </source>
</evidence>
<dbReference type="GO" id="GO:0005125">
    <property type="term" value="F:cytokine activity"/>
    <property type="evidence" value="ECO:0007669"/>
    <property type="project" value="UniProtKB-KW"/>
</dbReference>
<comment type="subcellular location">
    <subcellularLocation>
        <location evidence="1">Secreted</location>
    </subcellularLocation>
</comment>